<dbReference type="InterPro" id="IPR001296">
    <property type="entry name" value="Glyco_trans_1"/>
</dbReference>
<evidence type="ECO:0000259" key="2">
    <source>
        <dbReference type="Pfam" id="PF13439"/>
    </source>
</evidence>
<dbReference type="Gene3D" id="3.40.50.2000">
    <property type="entry name" value="Glycogen Phosphorylase B"/>
    <property type="match status" value="2"/>
</dbReference>
<dbReference type="Pfam" id="PF00534">
    <property type="entry name" value="Glycos_transf_1"/>
    <property type="match status" value="1"/>
</dbReference>
<dbReference type="CDD" id="cd03801">
    <property type="entry name" value="GT4_PimA-like"/>
    <property type="match status" value="1"/>
</dbReference>
<gene>
    <name evidence="3" type="ORF">KIN_19690</name>
</gene>
<feature type="domain" description="Glycosyltransferase subfamily 4-like N-terminal" evidence="2">
    <location>
        <begin position="16"/>
        <end position="176"/>
    </location>
</feature>
<comment type="caution">
    <text evidence="3">The sequence shown here is derived from an EMBL/GenBank/DDBJ whole genome shotgun (WGS) entry which is preliminary data.</text>
</comment>
<sequence length="367" mass="39663">MTRVLMYSPTRRADKGGVQRMMDDLERMLPDHDLSVRRMGPDETEETEGIAFHPTADATDEGTPTLAAIPKAASSAVNLAQVLRRERPDVVNIHFPTGVMSYFMGMRPFFKFKLLVSIHGGDVLRPTPQMKVHLPRFLRAADAITAVSQELAQTAQDYAPAIAPKLHYIPNGADADFWRPVDVPVIPGRIVSVGRLLTIKGFDLLIEAMKALPNAVAHIYGEGDERTKLQSQIDAAGLNARVVLKGHVSPDQLRTALSEAEVFAMPSRGEGMPLALIEALACGCPAVATDVGGIPDVLTQDAGRVVPRENVPALADALSEALSGAAHYTRQGARARAEAFSHTACYDQYAQLIHSLAARDQRGHAAE</sequence>
<evidence type="ECO:0000313" key="4">
    <source>
        <dbReference type="Proteomes" id="UP000436822"/>
    </source>
</evidence>
<accession>A0A6N6JFH5</accession>
<evidence type="ECO:0000259" key="1">
    <source>
        <dbReference type="Pfam" id="PF00534"/>
    </source>
</evidence>
<dbReference type="SUPFAM" id="SSF53756">
    <property type="entry name" value="UDP-Glycosyltransferase/glycogen phosphorylase"/>
    <property type="match status" value="1"/>
</dbReference>
<name>A0A6N6JFH5_9RHOB</name>
<dbReference type="OrthoDB" id="9790710at2"/>
<protein>
    <submittedName>
        <fullName evidence="3">Glycosyl transferase</fullName>
    </submittedName>
</protein>
<dbReference type="Pfam" id="PF13439">
    <property type="entry name" value="Glyco_transf_4"/>
    <property type="match status" value="1"/>
</dbReference>
<dbReference type="PANTHER" id="PTHR12526">
    <property type="entry name" value="GLYCOSYLTRANSFERASE"/>
    <property type="match status" value="1"/>
</dbReference>
<dbReference type="AlphaFoldDB" id="A0A6N6JFH5"/>
<keyword evidence="4" id="KW-1185">Reference proteome</keyword>
<dbReference type="Proteomes" id="UP000436822">
    <property type="component" value="Unassembled WGS sequence"/>
</dbReference>
<proteinExistence type="predicted"/>
<dbReference type="InterPro" id="IPR028098">
    <property type="entry name" value="Glyco_trans_4-like_N"/>
</dbReference>
<reference evidence="3 4" key="1">
    <citation type="submission" date="2019-12" db="EMBL/GenBank/DDBJ databases">
        <title>Litoreibacter badius sp. nov., a novel bacteriochlorophyll a-containing bacterium in the genus Litoreibacter.</title>
        <authorList>
            <person name="Kanamuro M."/>
            <person name="Takabe Y."/>
            <person name="Mori K."/>
            <person name="Takaichi S."/>
            <person name="Hanada S."/>
        </authorList>
    </citation>
    <scope>NUCLEOTIDE SEQUENCE [LARGE SCALE GENOMIC DNA]</scope>
    <source>
        <strain evidence="3 4">K6</strain>
    </source>
</reference>
<dbReference type="PANTHER" id="PTHR12526:SF636">
    <property type="entry name" value="BLL3647 PROTEIN"/>
    <property type="match status" value="1"/>
</dbReference>
<evidence type="ECO:0000313" key="3">
    <source>
        <dbReference type="EMBL" id="GFE64895.1"/>
    </source>
</evidence>
<dbReference type="GO" id="GO:0016757">
    <property type="term" value="F:glycosyltransferase activity"/>
    <property type="evidence" value="ECO:0007669"/>
    <property type="project" value="InterPro"/>
</dbReference>
<feature type="domain" description="Glycosyl transferase family 1" evidence="1">
    <location>
        <begin position="190"/>
        <end position="336"/>
    </location>
</feature>
<organism evidence="3 4">
    <name type="scientific">Litoreibacter roseus</name>
    <dbReference type="NCBI Taxonomy" id="2601869"/>
    <lineage>
        <taxon>Bacteria</taxon>
        <taxon>Pseudomonadati</taxon>
        <taxon>Pseudomonadota</taxon>
        <taxon>Alphaproteobacteria</taxon>
        <taxon>Rhodobacterales</taxon>
        <taxon>Roseobacteraceae</taxon>
        <taxon>Litoreibacter</taxon>
    </lineage>
</organism>
<dbReference type="RefSeq" id="WP_159806398.1">
    <property type="nucleotide sequence ID" value="NZ_BLJE01000002.1"/>
</dbReference>
<keyword evidence="3" id="KW-0808">Transferase</keyword>
<dbReference type="EMBL" id="BLJE01000002">
    <property type="protein sequence ID" value="GFE64895.1"/>
    <property type="molecule type" value="Genomic_DNA"/>
</dbReference>